<dbReference type="GO" id="GO:0003700">
    <property type="term" value="F:DNA-binding transcription factor activity"/>
    <property type="evidence" value="ECO:0007669"/>
    <property type="project" value="InterPro"/>
</dbReference>
<organism evidence="5 6">
    <name type="scientific">Phreatobacter oligotrophus</name>
    <dbReference type="NCBI Taxonomy" id="1122261"/>
    <lineage>
        <taxon>Bacteria</taxon>
        <taxon>Pseudomonadati</taxon>
        <taxon>Pseudomonadota</taxon>
        <taxon>Alphaproteobacteria</taxon>
        <taxon>Hyphomicrobiales</taxon>
        <taxon>Phreatobacteraceae</taxon>
        <taxon>Phreatobacter</taxon>
    </lineage>
</organism>
<name>A0A2T4YX71_9HYPH</name>
<dbReference type="InterPro" id="IPR036390">
    <property type="entry name" value="WH_DNA-bd_sf"/>
</dbReference>
<accession>A0A2T4YX71</accession>
<keyword evidence="6" id="KW-1185">Reference proteome</keyword>
<reference evidence="5 6" key="1">
    <citation type="submission" date="2018-04" db="EMBL/GenBank/DDBJ databases">
        <title>Genomic Encyclopedia of Archaeal and Bacterial Type Strains, Phase II (KMG-II): from individual species to whole genera.</title>
        <authorList>
            <person name="Goeker M."/>
        </authorList>
    </citation>
    <scope>NUCLEOTIDE SEQUENCE [LARGE SCALE GENOMIC DNA]</scope>
    <source>
        <strain evidence="5 6">DSM 25521</strain>
    </source>
</reference>
<feature type="domain" description="HTH marR-type" evidence="4">
    <location>
        <begin position="14"/>
        <end position="146"/>
    </location>
</feature>
<dbReference type="EMBL" id="PZZL01000015">
    <property type="protein sequence ID" value="PTM50337.1"/>
    <property type="molecule type" value="Genomic_DNA"/>
</dbReference>
<dbReference type="GO" id="GO:0003677">
    <property type="term" value="F:DNA binding"/>
    <property type="evidence" value="ECO:0007669"/>
    <property type="project" value="UniProtKB-KW"/>
</dbReference>
<dbReference type="InterPro" id="IPR036388">
    <property type="entry name" value="WH-like_DNA-bd_sf"/>
</dbReference>
<evidence type="ECO:0000256" key="3">
    <source>
        <dbReference type="ARBA" id="ARBA00023163"/>
    </source>
</evidence>
<proteinExistence type="predicted"/>
<dbReference type="AlphaFoldDB" id="A0A2T4YX71"/>
<evidence type="ECO:0000256" key="1">
    <source>
        <dbReference type="ARBA" id="ARBA00023015"/>
    </source>
</evidence>
<protein>
    <submittedName>
        <fullName evidence="5">DNA-binding MarR family transcriptional regulator</fullName>
    </submittedName>
</protein>
<sequence>MNSPDPAPPLPDRRDSVGYLTNWAARLLAKAMDDRLGPLGLASGYLPVFFALAGGAEMTQRDLAKLAAIEQPTMAATLARMERDGLVTRRPSPHDGRSALVALSAQAMQRVPDVVAAVADINGRALAGLSANEAAALRNALRTVIGNLEPGADTDPA</sequence>
<dbReference type="Proteomes" id="UP000241808">
    <property type="component" value="Unassembled WGS sequence"/>
</dbReference>
<dbReference type="PANTHER" id="PTHR42756">
    <property type="entry name" value="TRANSCRIPTIONAL REGULATOR, MARR"/>
    <property type="match status" value="1"/>
</dbReference>
<dbReference type="SMART" id="SM00347">
    <property type="entry name" value="HTH_MARR"/>
    <property type="match status" value="1"/>
</dbReference>
<dbReference type="Gene3D" id="1.10.10.10">
    <property type="entry name" value="Winged helix-like DNA-binding domain superfamily/Winged helix DNA-binding domain"/>
    <property type="match status" value="1"/>
</dbReference>
<dbReference type="Pfam" id="PF12802">
    <property type="entry name" value="MarR_2"/>
    <property type="match status" value="1"/>
</dbReference>
<comment type="caution">
    <text evidence="5">The sequence shown here is derived from an EMBL/GenBank/DDBJ whole genome shotgun (WGS) entry which is preliminary data.</text>
</comment>
<evidence type="ECO:0000313" key="5">
    <source>
        <dbReference type="EMBL" id="PTM50337.1"/>
    </source>
</evidence>
<dbReference type="InterPro" id="IPR000835">
    <property type="entry name" value="HTH_MarR-typ"/>
</dbReference>
<dbReference type="PRINTS" id="PR00598">
    <property type="entry name" value="HTHMARR"/>
</dbReference>
<evidence type="ECO:0000313" key="6">
    <source>
        <dbReference type="Proteomes" id="UP000241808"/>
    </source>
</evidence>
<dbReference type="PROSITE" id="PS50995">
    <property type="entry name" value="HTH_MARR_2"/>
    <property type="match status" value="1"/>
</dbReference>
<dbReference type="SUPFAM" id="SSF46785">
    <property type="entry name" value="Winged helix' DNA-binding domain"/>
    <property type="match status" value="1"/>
</dbReference>
<gene>
    <name evidence="5" type="ORF">C8P69_11524</name>
</gene>
<keyword evidence="3" id="KW-0804">Transcription</keyword>
<keyword evidence="2 5" id="KW-0238">DNA-binding</keyword>
<dbReference type="PANTHER" id="PTHR42756:SF1">
    <property type="entry name" value="TRANSCRIPTIONAL REPRESSOR OF EMRAB OPERON"/>
    <property type="match status" value="1"/>
</dbReference>
<evidence type="ECO:0000256" key="2">
    <source>
        <dbReference type="ARBA" id="ARBA00023125"/>
    </source>
</evidence>
<evidence type="ECO:0000259" key="4">
    <source>
        <dbReference type="PROSITE" id="PS50995"/>
    </source>
</evidence>
<keyword evidence="1" id="KW-0805">Transcription regulation</keyword>